<dbReference type="GO" id="GO:0061630">
    <property type="term" value="F:ubiquitin protein ligase activity"/>
    <property type="evidence" value="ECO:0007669"/>
    <property type="project" value="TreeGrafter"/>
</dbReference>
<evidence type="ECO:0000256" key="2">
    <source>
        <dbReference type="ARBA" id="ARBA00022692"/>
    </source>
</evidence>
<dbReference type="InterPro" id="IPR013083">
    <property type="entry name" value="Znf_RING/FYVE/PHD"/>
</dbReference>
<dbReference type="InterPro" id="IPR001841">
    <property type="entry name" value="Znf_RING"/>
</dbReference>
<dbReference type="EMBL" id="CADEBD010000553">
    <property type="protein sequence ID" value="CAB3257684.1"/>
    <property type="molecule type" value="Genomic_DNA"/>
</dbReference>
<evidence type="ECO:0000313" key="11">
    <source>
        <dbReference type="EMBL" id="CAB3257684.1"/>
    </source>
</evidence>
<reference evidence="11 12" key="1">
    <citation type="submission" date="2020-04" db="EMBL/GenBank/DDBJ databases">
        <authorList>
            <person name="Wallbank WR R."/>
            <person name="Pardo Diaz C."/>
            <person name="Kozak K."/>
            <person name="Martin S."/>
            <person name="Jiggins C."/>
            <person name="Moest M."/>
            <person name="Warren A I."/>
            <person name="Byers J.R.P. K."/>
            <person name="Montejo-Kovacevich G."/>
            <person name="Yen C E."/>
        </authorList>
    </citation>
    <scope>NUCLEOTIDE SEQUENCE [LARGE SCALE GENOMIC DNA]</scope>
</reference>
<keyword evidence="5" id="KW-0862">Zinc</keyword>
<proteinExistence type="predicted"/>
<dbReference type="PANTHER" id="PTHR22763">
    <property type="entry name" value="RING ZINC FINGER PROTEIN"/>
    <property type="match status" value="1"/>
</dbReference>
<evidence type="ECO:0000256" key="6">
    <source>
        <dbReference type="ARBA" id="ARBA00022989"/>
    </source>
</evidence>
<organism evidence="11 12">
    <name type="scientific">Arctia plantaginis</name>
    <name type="common">Wood tiger moth</name>
    <name type="synonym">Phalaena plantaginis</name>
    <dbReference type="NCBI Taxonomy" id="874455"/>
    <lineage>
        <taxon>Eukaryota</taxon>
        <taxon>Metazoa</taxon>
        <taxon>Ecdysozoa</taxon>
        <taxon>Arthropoda</taxon>
        <taxon>Hexapoda</taxon>
        <taxon>Insecta</taxon>
        <taxon>Pterygota</taxon>
        <taxon>Neoptera</taxon>
        <taxon>Endopterygota</taxon>
        <taxon>Lepidoptera</taxon>
        <taxon>Glossata</taxon>
        <taxon>Ditrysia</taxon>
        <taxon>Noctuoidea</taxon>
        <taxon>Erebidae</taxon>
        <taxon>Arctiinae</taxon>
        <taxon>Arctia</taxon>
    </lineage>
</organism>
<dbReference type="Pfam" id="PF13639">
    <property type="entry name" value="zf-RING_2"/>
    <property type="match status" value="1"/>
</dbReference>
<feature type="transmembrane region" description="Helical" evidence="9">
    <location>
        <begin position="161"/>
        <end position="180"/>
    </location>
</feature>
<dbReference type="CDD" id="cd16476">
    <property type="entry name" value="RING-H2_RNF139-like"/>
    <property type="match status" value="1"/>
</dbReference>
<keyword evidence="6 9" id="KW-1133">Transmembrane helix</keyword>
<keyword evidence="4 8" id="KW-0863">Zinc-finger</keyword>
<keyword evidence="2 9" id="KW-0812">Transmembrane</keyword>
<feature type="domain" description="RING-type" evidence="10">
    <location>
        <begin position="589"/>
        <end position="627"/>
    </location>
</feature>
<evidence type="ECO:0000256" key="4">
    <source>
        <dbReference type="ARBA" id="ARBA00022771"/>
    </source>
</evidence>
<dbReference type="GO" id="GO:0036503">
    <property type="term" value="P:ERAD pathway"/>
    <property type="evidence" value="ECO:0007669"/>
    <property type="project" value="TreeGrafter"/>
</dbReference>
<evidence type="ECO:0000256" key="3">
    <source>
        <dbReference type="ARBA" id="ARBA00022723"/>
    </source>
</evidence>
<feature type="transmembrane region" description="Helical" evidence="9">
    <location>
        <begin position="192"/>
        <end position="210"/>
    </location>
</feature>
<evidence type="ECO:0000256" key="8">
    <source>
        <dbReference type="PROSITE-ProRule" id="PRU00175"/>
    </source>
</evidence>
<dbReference type="GO" id="GO:0008270">
    <property type="term" value="F:zinc ion binding"/>
    <property type="evidence" value="ECO:0007669"/>
    <property type="project" value="UniProtKB-KW"/>
</dbReference>
<accession>A0A8S1BCT0</accession>
<name>A0A8S1BCT0_ARCPL</name>
<evidence type="ECO:0000256" key="7">
    <source>
        <dbReference type="ARBA" id="ARBA00023136"/>
    </source>
</evidence>
<dbReference type="PANTHER" id="PTHR22763:SF163">
    <property type="entry name" value="E3 UBIQUITIN-PROTEIN LIGASE RNF139"/>
    <property type="match status" value="1"/>
</dbReference>
<dbReference type="Proteomes" id="UP000494256">
    <property type="component" value="Unassembled WGS sequence"/>
</dbReference>
<feature type="transmembrane region" description="Helical" evidence="9">
    <location>
        <begin position="322"/>
        <end position="348"/>
    </location>
</feature>
<dbReference type="InterPro" id="IPR050731">
    <property type="entry name" value="HRD1_E3_ubiq-ligases"/>
</dbReference>
<evidence type="ECO:0000256" key="5">
    <source>
        <dbReference type="ARBA" id="ARBA00022833"/>
    </source>
</evidence>
<feature type="transmembrane region" description="Helical" evidence="9">
    <location>
        <begin position="508"/>
        <end position="531"/>
    </location>
</feature>
<comment type="caution">
    <text evidence="11">The sequence shown here is derived from an EMBL/GenBank/DDBJ whole genome shotgun (WGS) entry which is preliminary data.</text>
</comment>
<dbReference type="InterPro" id="IPR025754">
    <property type="entry name" value="TRC8_N_dom"/>
</dbReference>
<dbReference type="GO" id="GO:0043161">
    <property type="term" value="P:proteasome-mediated ubiquitin-dependent protein catabolic process"/>
    <property type="evidence" value="ECO:0007669"/>
    <property type="project" value="TreeGrafter"/>
</dbReference>
<dbReference type="PROSITE" id="PS50089">
    <property type="entry name" value="ZF_RING_2"/>
    <property type="match status" value="1"/>
</dbReference>
<dbReference type="SMART" id="SM00184">
    <property type="entry name" value="RING"/>
    <property type="match status" value="1"/>
</dbReference>
<dbReference type="AlphaFoldDB" id="A0A8S1BCT0"/>
<keyword evidence="7 9" id="KW-0472">Membrane</keyword>
<dbReference type="Gene3D" id="3.30.40.10">
    <property type="entry name" value="Zinc/RING finger domain, C3HC4 (zinc finger)"/>
    <property type="match status" value="1"/>
</dbReference>
<feature type="transmembrane region" description="Helical" evidence="9">
    <location>
        <begin position="433"/>
        <end position="454"/>
    </location>
</feature>
<feature type="transmembrane region" description="Helical" evidence="9">
    <location>
        <begin position="364"/>
        <end position="382"/>
    </location>
</feature>
<evidence type="ECO:0000256" key="1">
    <source>
        <dbReference type="ARBA" id="ARBA00004141"/>
    </source>
</evidence>
<sequence>MSLRSKALALVEVLLRVPPLFVVDEFLKISLGLPVSSGEEVAILSNITVDHVDITDSEANYYDANFYNAFFFTLLKFFVCCIGCMSALCIFVLYTKHLIIVYLYLTSVGLVFVSYWTNVSAIKQIQALTLVTTSPHHSTSILEDILNLNIKNLLDLDGPGILVIQNFAIQFMLAAIFKYIHLGPRHPTVQKLLPLSFMAPSFLAMLPVPPNLLHHSPVFSALLPLFLVKYALWSSAYNVIQVVYAGYHHGRLFVSNYGLSALVETEWMRLNVPCVLRVFWVLRVAEHAILLLMDNYDDEAEEGLKVSTLLAVQSLASMTKSLLVTGCETITAVLGMTSVISFFCHYIGNFFQWILLTDEEEDKSIGTVSAILFYILALQTGLTSLNPEKRFIRLCRNFCLLFTALLHFLHNIVNPMLMSLSASHNPSTHRHVRALGVCAFLIIFPISLLVYLWSQHTISTWLLAVSAFSIEVIVKVIVSLMIYSLFLIDAYRSTFWEQLDDYVYYIRAFGNTIEFCFGIFLFFNGAWILLFESGGAIRAVMMCIHAYFNIWCEARAGWSVFMKRRTAVNKINSLREASPDQLNRLDDVCAICYQEMHSAKITCCNHYFHGVCLRKWLYVQDRCPLCHDILYKIDNDINKDNNSETGNEENSNNQNLLLEEDPELLLGEGVR</sequence>
<feature type="transmembrane region" description="Helical" evidence="9">
    <location>
        <begin position="69"/>
        <end position="94"/>
    </location>
</feature>
<feature type="transmembrane region" description="Helical" evidence="9">
    <location>
        <begin position="461"/>
        <end position="488"/>
    </location>
</feature>
<comment type="subcellular location">
    <subcellularLocation>
        <location evidence="1">Membrane</location>
        <topology evidence="1">Multi-pass membrane protein</topology>
    </subcellularLocation>
</comment>
<dbReference type="Pfam" id="PF13705">
    <property type="entry name" value="TRC8_N"/>
    <property type="match status" value="1"/>
</dbReference>
<dbReference type="GO" id="GO:0036513">
    <property type="term" value="C:Derlin-1 retrotranslocation complex"/>
    <property type="evidence" value="ECO:0007669"/>
    <property type="project" value="TreeGrafter"/>
</dbReference>
<gene>
    <name evidence="11" type="ORF">APLA_LOCUS15998</name>
</gene>
<feature type="transmembrane region" description="Helical" evidence="9">
    <location>
        <begin position="394"/>
        <end position="413"/>
    </location>
</feature>
<evidence type="ECO:0000256" key="9">
    <source>
        <dbReference type="SAM" id="Phobius"/>
    </source>
</evidence>
<keyword evidence="3" id="KW-0479">Metal-binding</keyword>
<dbReference type="SUPFAM" id="SSF57850">
    <property type="entry name" value="RING/U-box"/>
    <property type="match status" value="1"/>
</dbReference>
<dbReference type="OrthoDB" id="6154712at2759"/>
<feature type="transmembrane region" description="Helical" evidence="9">
    <location>
        <begin position="99"/>
        <end position="117"/>
    </location>
</feature>
<evidence type="ECO:0000313" key="12">
    <source>
        <dbReference type="Proteomes" id="UP000494256"/>
    </source>
</evidence>
<evidence type="ECO:0000259" key="10">
    <source>
        <dbReference type="PROSITE" id="PS50089"/>
    </source>
</evidence>
<protein>
    <recommendedName>
        <fullName evidence="10">RING-type domain-containing protein</fullName>
    </recommendedName>
</protein>